<keyword evidence="2" id="KW-1185">Reference proteome</keyword>
<protein>
    <submittedName>
        <fullName evidence="1">Uncharacterized protein</fullName>
    </submittedName>
</protein>
<evidence type="ECO:0000313" key="2">
    <source>
        <dbReference type="Proteomes" id="UP000001572"/>
    </source>
</evidence>
<dbReference type="KEGG" id="amt:Amet_4175"/>
<reference evidence="2" key="1">
    <citation type="journal article" date="2016" name="Genome Announc.">
        <title>Complete genome sequence of Alkaliphilus metalliredigens strain QYMF, an alkaliphilic and metal-reducing bacterium isolated from borax-contaminated leachate ponds.</title>
        <authorList>
            <person name="Hwang C."/>
            <person name="Copeland A."/>
            <person name="Lucas S."/>
            <person name="Lapidus A."/>
            <person name="Barry K."/>
            <person name="Detter J.C."/>
            <person name="Glavina Del Rio T."/>
            <person name="Hammon N."/>
            <person name="Israni S."/>
            <person name="Dalin E."/>
            <person name="Tice H."/>
            <person name="Pitluck S."/>
            <person name="Chertkov O."/>
            <person name="Brettin T."/>
            <person name="Bruce D."/>
            <person name="Han C."/>
            <person name="Schmutz J."/>
            <person name="Larimer F."/>
            <person name="Land M.L."/>
            <person name="Hauser L."/>
            <person name="Kyrpides N."/>
            <person name="Mikhailova N."/>
            <person name="Ye Q."/>
            <person name="Zhou J."/>
            <person name="Richardson P."/>
            <person name="Fields M.W."/>
        </authorList>
    </citation>
    <scope>NUCLEOTIDE SEQUENCE [LARGE SCALE GENOMIC DNA]</scope>
    <source>
        <strain evidence="2">QYMF</strain>
    </source>
</reference>
<dbReference type="Proteomes" id="UP000001572">
    <property type="component" value="Chromosome"/>
</dbReference>
<accession>A6TVN8</accession>
<dbReference type="RefSeq" id="WP_012065204.1">
    <property type="nucleotide sequence ID" value="NC_009633.1"/>
</dbReference>
<gene>
    <name evidence="1" type="ordered locus">Amet_4175</name>
</gene>
<organism evidence="1 2">
    <name type="scientific">Alkaliphilus metalliredigens (strain QYMF)</name>
    <dbReference type="NCBI Taxonomy" id="293826"/>
    <lineage>
        <taxon>Bacteria</taxon>
        <taxon>Bacillati</taxon>
        <taxon>Bacillota</taxon>
        <taxon>Clostridia</taxon>
        <taxon>Peptostreptococcales</taxon>
        <taxon>Natronincolaceae</taxon>
        <taxon>Alkaliphilus</taxon>
    </lineage>
</organism>
<dbReference type="HOGENOM" id="CLU_3003840_0_0_9"/>
<dbReference type="EMBL" id="CP000724">
    <property type="protein sequence ID" value="ABR50256.1"/>
    <property type="molecule type" value="Genomic_DNA"/>
</dbReference>
<sequence>MAIEKDIETDEMVTYQITELDGEKLNILISIKKNTGSVVNYMEVTDFTQKYLNNIF</sequence>
<evidence type="ECO:0000313" key="1">
    <source>
        <dbReference type="EMBL" id="ABR50256.1"/>
    </source>
</evidence>
<dbReference type="AlphaFoldDB" id="A6TVN8"/>
<name>A6TVN8_ALKMQ</name>
<proteinExistence type="predicted"/>